<dbReference type="AlphaFoldDB" id="A0A6A1UUT0"/>
<proteinExistence type="predicted"/>
<dbReference type="Proteomes" id="UP000516437">
    <property type="component" value="Chromosome 8"/>
</dbReference>
<evidence type="ECO:0000313" key="2">
    <source>
        <dbReference type="Proteomes" id="UP000516437"/>
    </source>
</evidence>
<name>A0A6A1UUT0_9ROSI</name>
<organism evidence="1 2">
    <name type="scientific">Morella rubra</name>
    <name type="common">Chinese bayberry</name>
    <dbReference type="NCBI Taxonomy" id="262757"/>
    <lineage>
        <taxon>Eukaryota</taxon>
        <taxon>Viridiplantae</taxon>
        <taxon>Streptophyta</taxon>
        <taxon>Embryophyta</taxon>
        <taxon>Tracheophyta</taxon>
        <taxon>Spermatophyta</taxon>
        <taxon>Magnoliopsida</taxon>
        <taxon>eudicotyledons</taxon>
        <taxon>Gunneridae</taxon>
        <taxon>Pentapetalae</taxon>
        <taxon>rosids</taxon>
        <taxon>fabids</taxon>
        <taxon>Fagales</taxon>
        <taxon>Myricaceae</taxon>
        <taxon>Morella</taxon>
    </lineage>
</organism>
<accession>A0A6A1UUT0</accession>
<dbReference type="OrthoDB" id="60033at2759"/>
<keyword evidence="2" id="KW-1185">Reference proteome</keyword>
<gene>
    <name evidence="1" type="ORF">CJ030_MR8G028305</name>
</gene>
<dbReference type="EMBL" id="RXIC02000026">
    <property type="protein sequence ID" value="KAB1204224.1"/>
    <property type="molecule type" value="Genomic_DNA"/>
</dbReference>
<evidence type="ECO:0000313" key="1">
    <source>
        <dbReference type="EMBL" id="KAB1204224.1"/>
    </source>
</evidence>
<protein>
    <submittedName>
        <fullName evidence="1">Uncharacterized protein</fullName>
    </submittedName>
</protein>
<reference evidence="1 2" key="1">
    <citation type="journal article" date="2019" name="Plant Biotechnol. J.">
        <title>The red bayberry genome and genetic basis of sex determination.</title>
        <authorList>
            <person name="Jia H.M."/>
            <person name="Jia H.J."/>
            <person name="Cai Q.L."/>
            <person name="Wang Y."/>
            <person name="Zhao H.B."/>
            <person name="Yang W.F."/>
            <person name="Wang G.Y."/>
            <person name="Li Y.H."/>
            <person name="Zhan D.L."/>
            <person name="Shen Y.T."/>
            <person name="Niu Q.F."/>
            <person name="Chang L."/>
            <person name="Qiu J."/>
            <person name="Zhao L."/>
            <person name="Xie H.B."/>
            <person name="Fu W.Y."/>
            <person name="Jin J."/>
            <person name="Li X.W."/>
            <person name="Jiao Y."/>
            <person name="Zhou C.C."/>
            <person name="Tu T."/>
            <person name="Chai C.Y."/>
            <person name="Gao J.L."/>
            <person name="Fan L.J."/>
            <person name="van de Weg E."/>
            <person name="Wang J.Y."/>
            <person name="Gao Z.S."/>
        </authorList>
    </citation>
    <scope>NUCLEOTIDE SEQUENCE [LARGE SCALE GENOMIC DNA]</scope>
    <source>
        <tissue evidence="1">Leaves</tissue>
    </source>
</reference>
<sequence length="107" mass="12199">MDPNIWTESFSLVYVLALFSDQQERSFSFSIRETMGTNLSGKNIVYPDNMQDPNLTDLEGKGKARVVQSFPEHPNMESGSHQYRSSFMDDDLSAMVKEFDNDVPPKL</sequence>
<comment type="caution">
    <text evidence="1">The sequence shown here is derived from an EMBL/GenBank/DDBJ whole genome shotgun (WGS) entry which is preliminary data.</text>
</comment>